<dbReference type="EMBL" id="VFOR01000001">
    <property type="protein sequence ID" value="TQL63450.1"/>
    <property type="molecule type" value="Genomic_DNA"/>
</dbReference>
<dbReference type="InterPro" id="IPR006439">
    <property type="entry name" value="HAD-SF_hydro_IA"/>
</dbReference>
<dbReference type="GO" id="GO:0050308">
    <property type="term" value="F:sugar-phosphatase activity"/>
    <property type="evidence" value="ECO:0007669"/>
    <property type="project" value="TreeGrafter"/>
</dbReference>
<dbReference type="Gene3D" id="3.40.50.1000">
    <property type="entry name" value="HAD superfamily/HAD-like"/>
    <property type="match status" value="1"/>
</dbReference>
<dbReference type="SFLD" id="SFLDG01135">
    <property type="entry name" value="C1.5.6:_HAD__Beta-PGM__Phospha"/>
    <property type="match status" value="1"/>
</dbReference>
<dbReference type="InterPro" id="IPR023198">
    <property type="entry name" value="PGP-like_dom2"/>
</dbReference>
<dbReference type="SFLD" id="SFLDS00003">
    <property type="entry name" value="Haloacid_Dehalogenase"/>
    <property type="match status" value="1"/>
</dbReference>
<evidence type="ECO:0000313" key="2">
    <source>
        <dbReference type="Proteomes" id="UP000316196"/>
    </source>
</evidence>
<gene>
    <name evidence="1" type="ORF">FB460_1263</name>
</gene>
<comment type="caution">
    <text evidence="1">The sequence shown here is derived from an EMBL/GenBank/DDBJ whole genome shotgun (WGS) entry which is preliminary data.</text>
</comment>
<dbReference type="PANTHER" id="PTHR43481">
    <property type="entry name" value="FRUCTOSE-1-PHOSPHATE PHOSPHATASE"/>
    <property type="match status" value="1"/>
</dbReference>
<protein>
    <submittedName>
        <fullName evidence="1">Sugar-phosphatase</fullName>
    </submittedName>
</protein>
<dbReference type="PANTHER" id="PTHR43481:SF4">
    <property type="entry name" value="GLYCEROL-1-PHOSPHATE PHOSPHOHYDROLASE 1-RELATED"/>
    <property type="match status" value="1"/>
</dbReference>
<dbReference type="InterPro" id="IPR036412">
    <property type="entry name" value="HAD-like_sf"/>
</dbReference>
<evidence type="ECO:0000313" key="1">
    <source>
        <dbReference type="EMBL" id="TQL63450.1"/>
    </source>
</evidence>
<dbReference type="InterPro" id="IPR041492">
    <property type="entry name" value="HAD_2"/>
</dbReference>
<dbReference type="SUPFAM" id="SSF56784">
    <property type="entry name" value="HAD-like"/>
    <property type="match status" value="1"/>
</dbReference>
<dbReference type="NCBIfam" id="TIGR01509">
    <property type="entry name" value="HAD-SF-IA-v3"/>
    <property type="match status" value="1"/>
</dbReference>
<dbReference type="Gene3D" id="1.10.150.240">
    <property type="entry name" value="Putative phosphatase, domain 2"/>
    <property type="match status" value="1"/>
</dbReference>
<dbReference type="AlphaFoldDB" id="A0A542ZT74"/>
<dbReference type="SFLD" id="SFLDG01129">
    <property type="entry name" value="C1.5:_HAD__Beta-PGM__Phosphata"/>
    <property type="match status" value="1"/>
</dbReference>
<dbReference type="InterPro" id="IPR023214">
    <property type="entry name" value="HAD_sf"/>
</dbReference>
<dbReference type="Pfam" id="PF13419">
    <property type="entry name" value="HAD_2"/>
    <property type="match status" value="1"/>
</dbReference>
<dbReference type="Proteomes" id="UP000316196">
    <property type="component" value="Unassembled WGS sequence"/>
</dbReference>
<reference evidence="1 2" key="1">
    <citation type="submission" date="2019-06" db="EMBL/GenBank/DDBJ databases">
        <title>Sequencing the genomes of 1000 actinobacteria strains.</title>
        <authorList>
            <person name="Klenk H.-P."/>
        </authorList>
    </citation>
    <scope>NUCLEOTIDE SEQUENCE [LARGE SCALE GENOMIC DNA]</scope>
    <source>
        <strain evidence="1 2">DSM 8251</strain>
    </source>
</reference>
<organism evidence="1 2">
    <name type="scientific">Propioniferax innocua</name>
    <dbReference type="NCBI Taxonomy" id="1753"/>
    <lineage>
        <taxon>Bacteria</taxon>
        <taxon>Bacillati</taxon>
        <taxon>Actinomycetota</taxon>
        <taxon>Actinomycetes</taxon>
        <taxon>Propionibacteriales</taxon>
        <taxon>Propionibacteriaceae</taxon>
        <taxon>Propioniferax</taxon>
    </lineage>
</organism>
<sequence length="218" mass="23105">MGAMTALTDRCFSGVIFDMDGTLIDSTPAVVRSWTRWAEEYEIPEEKFGDFHGMPARSIVAKLMPPELHEESLARVTQLELDDVEGIVALPGAVEALATLPVTAIATSCTRDLAERRIAASGIPAPDVVVTASDVTHGKPDPEPFLLAAERLGIDPRRALVVEDATSGIRAGQAAGASTLAVVTTTQRDALAFADLVVDDLSAVSWHVSDEGVSLSLR</sequence>
<dbReference type="PRINTS" id="PR00413">
    <property type="entry name" value="HADHALOGNASE"/>
</dbReference>
<keyword evidence="2" id="KW-1185">Reference proteome</keyword>
<dbReference type="InterPro" id="IPR051806">
    <property type="entry name" value="HAD-like_SPP"/>
</dbReference>
<proteinExistence type="predicted"/>
<accession>A0A542ZT74</accession>
<name>A0A542ZT74_9ACTN</name>